<proteinExistence type="predicted"/>
<feature type="compositionally biased region" description="Polar residues" evidence="2">
    <location>
        <begin position="296"/>
        <end position="308"/>
    </location>
</feature>
<feature type="region of interest" description="Disordered" evidence="2">
    <location>
        <begin position="976"/>
        <end position="1025"/>
    </location>
</feature>
<accession>A0A1Y2IPH9</accession>
<dbReference type="Pfam" id="PF00169">
    <property type="entry name" value="PH"/>
    <property type="match status" value="1"/>
</dbReference>
<dbReference type="CDD" id="cd06093">
    <property type="entry name" value="PX_domain"/>
    <property type="match status" value="1"/>
</dbReference>
<evidence type="ECO:0008006" key="8">
    <source>
        <dbReference type="Google" id="ProtNLM"/>
    </source>
</evidence>
<protein>
    <recommendedName>
        <fullName evidence="8">RhoGAP-domain-containing protein</fullName>
    </recommendedName>
</protein>
<dbReference type="GO" id="GO:0005096">
    <property type="term" value="F:GTPase activator activity"/>
    <property type="evidence" value="ECO:0007669"/>
    <property type="project" value="UniProtKB-KW"/>
</dbReference>
<dbReference type="FunFam" id="2.30.29.30:FF:000452">
    <property type="entry name" value="Rho GTPase activator (Bem3)"/>
    <property type="match status" value="1"/>
</dbReference>
<dbReference type="PROSITE" id="PS50003">
    <property type="entry name" value="PH_DOMAIN"/>
    <property type="match status" value="1"/>
</dbReference>
<name>A0A1Y2IPH9_TRAC3</name>
<feature type="compositionally biased region" description="Polar residues" evidence="2">
    <location>
        <begin position="1446"/>
        <end position="1458"/>
    </location>
</feature>
<feature type="region of interest" description="Disordered" evidence="2">
    <location>
        <begin position="137"/>
        <end position="210"/>
    </location>
</feature>
<feature type="compositionally biased region" description="Basic and acidic residues" evidence="2">
    <location>
        <begin position="634"/>
        <end position="648"/>
    </location>
</feature>
<dbReference type="PANTHER" id="PTHR23176">
    <property type="entry name" value="RHO/RAC/CDC GTPASE-ACTIVATING PROTEIN"/>
    <property type="match status" value="1"/>
</dbReference>
<reference evidence="6 7" key="1">
    <citation type="journal article" date="2015" name="Biotechnol. Biofuels">
        <title>Enhanced degradation of softwood versus hardwood by the white-rot fungus Pycnoporus coccineus.</title>
        <authorList>
            <person name="Couturier M."/>
            <person name="Navarro D."/>
            <person name="Chevret D."/>
            <person name="Henrissat B."/>
            <person name="Piumi F."/>
            <person name="Ruiz-Duenas F.J."/>
            <person name="Martinez A.T."/>
            <person name="Grigoriev I.V."/>
            <person name="Riley R."/>
            <person name="Lipzen A."/>
            <person name="Berrin J.G."/>
            <person name="Master E.R."/>
            <person name="Rosso M.N."/>
        </authorList>
    </citation>
    <scope>NUCLEOTIDE SEQUENCE [LARGE SCALE GENOMIC DNA]</scope>
    <source>
        <strain evidence="6 7">BRFM310</strain>
    </source>
</reference>
<dbReference type="OrthoDB" id="185175at2759"/>
<feature type="compositionally biased region" description="Polar residues" evidence="2">
    <location>
        <begin position="676"/>
        <end position="708"/>
    </location>
</feature>
<feature type="compositionally biased region" description="Low complexity" evidence="2">
    <location>
        <begin position="991"/>
        <end position="1023"/>
    </location>
</feature>
<dbReference type="Pfam" id="PF00787">
    <property type="entry name" value="PX"/>
    <property type="match status" value="1"/>
</dbReference>
<feature type="domain" description="Rho-GAP" evidence="5">
    <location>
        <begin position="1249"/>
        <end position="1441"/>
    </location>
</feature>
<feature type="compositionally biased region" description="Low complexity" evidence="2">
    <location>
        <begin position="316"/>
        <end position="355"/>
    </location>
</feature>
<evidence type="ECO:0000259" key="5">
    <source>
        <dbReference type="PROSITE" id="PS50238"/>
    </source>
</evidence>
<dbReference type="GO" id="GO:0007165">
    <property type="term" value="P:signal transduction"/>
    <property type="evidence" value="ECO:0007669"/>
    <property type="project" value="InterPro"/>
</dbReference>
<evidence type="ECO:0000313" key="7">
    <source>
        <dbReference type="Proteomes" id="UP000193067"/>
    </source>
</evidence>
<feature type="region of interest" description="Disordered" evidence="2">
    <location>
        <begin position="223"/>
        <end position="475"/>
    </location>
</feature>
<feature type="compositionally biased region" description="Pro residues" evidence="2">
    <location>
        <begin position="436"/>
        <end position="447"/>
    </location>
</feature>
<feature type="compositionally biased region" description="Pro residues" evidence="2">
    <location>
        <begin position="1576"/>
        <end position="1589"/>
    </location>
</feature>
<feature type="compositionally biased region" description="Polar residues" evidence="2">
    <location>
        <begin position="1596"/>
        <end position="1607"/>
    </location>
</feature>
<dbReference type="InterPro" id="IPR050729">
    <property type="entry name" value="Rho-GAP"/>
</dbReference>
<feature type="compositionally biased region" description="Low complexity" evidence="2">
    <location>
        <begin position="609"/>
        <end position="620"/>
    </location>
</feature>
<dbReference type="InterPro" id="IPR008936">
    <property type="entry name" value="Rho_GTPase_activation_prot"/>
</dbReference>
<feature type="compositionally biased region" description="Polar residues" evidence="2">
    <location>
        <begin position="1618"/>
        <end position="1628"/>
    </location>
</feature>
<feature type="compositionally biased region" description="Polar residues" evidence="2">
    <location>
        <begin position="13"/>
        <end position="29"/>
    </location>
</feature>
<feature type="region of interest" description="Disordered" evidence="2">
    <location>
        <begin position="557"/>
        <end position="724"/>
    </location>
</feature>
<feature type="domain" description="PX" evidence="4">
    <location>
        <begin position="740"/>
        <end position="856"/>
    </location>
</feature>
<feature type="region of interest" description="Disordered" evidence="2">
    <location>
        <begin position="1"/>
        <end position="52"/>
    </location>
</feature>
<evidence type="ECO:0000259" key="4">
    <source>
        <dbReference type="PROSITE" id="PS50195"/>
    </source>
</evidence>
<organism evidence="6 7">
    <name type="scientific">Trametes coccinea (strain BRFM310)</name>
    <name type="common">Pycnoporus coccineus</name>
    <dbReference type="NCBI Taxonomy" id="1353009"/>
    <lineage>
        <taxon>Eukaryota</taxon>
        <taxon>Fungi</taxon>
        <taxon>Dikarya</taxon>
        <taxon>Basidiomycota</taxon>
        <taxon>Agaricomycotina</taxon>
        <taxon>Agaricomycetes</taxon>
        <taxon>Polyporales</taxon>
        <taxon>Polyporaceae</taxon>
        <taxon>Trametes</taxon>
    </lineage>
</organism>
<feature type="compositionally biased region" description="Low complexity" evidence="2">
    <location>
        <begin position="37"/>
        <end position="47"/>
    </location>
</feature>
<dbReference type="InterPro" id="IPR011993">
    <property type="entry name" value="PH-like_dom_sf"/>
</dbReference>
<feature type="compositionally biased region" description="Polar residues" evidence="2">
    <location>
        <begin position="378"/>
        <end position="390"/>
    </location>
</feature>
<dbReference type="CDD" id="cd13277">
    <property type="entry name" value="PH_Bem3"/>
    <property type="match status" value="1"/>
</dbReference>
<dbReference type="InterPro" id="IPR001683">
    <property type="entry name" value="PX_dom"/>
</dbReference>
<dbReference type="PANTHER" id="PTHR23176:SF129">
    <property type="entry name" value="RHO GTPASE ACTIVATING PROTEIN AT 16F, ISOFORM E-RELATED"/>
    <property type="match status" value="1"/>
</dbReference>
<dbReference type="Proteomes" id="UP000193067">
    <property type="component" value="Unassembled WGS sequence"/>
</dbReference>
<feature type="compositionally biased region" description="Low complexity" evidence="2">
    <location>
        <begin position="267"/>
        <end position="289"/>
    </location>
</feature>
<feature type="domain" description="PH" evidence="3">
    <location>
        <begin position="864"/>
        <end position="974"/>
    </location>
</feature>
<dbReference type="STRING" id="1353009.A0A1Y2IPH9"/>
<dbReference type="SUPFAM" id="SSF48350">
    <property type="entry name" value="GTPase activation domain, GAP"/>
    <property type="match status" value="1"/>
</dbReference>
<feature type="compositionally biased region" description="Polar residues" evidence="2">
    <location>
        <begin position="153"/>
        <end position="162"/>
    </location>
</feature>
<feature type="compositionally biased region" description="Pro residues" evidence="2">
    <location>
        <begin position="1197"/>
        <end position="1206"/>
    </location>
</feature>
<feature type="compositionally biased region" description="Pro residues" evidence="2">
    <location>
        <begin position="711"/>
        <end position="723"/>
    </location>
</feature>
<dbReference type="SMART" id="SM00324">
    <property type="entry name" value="RhoGAP"/>
    <property type="match status" value="1"/>
</dbReference>
<dbReference type="PROSITE" id="PS50195">
    <property type="entry name" value="PX"/>
    <property type="match status" value="1"/>
</dbReference>
<feature type="region of interest" description="Disordered" evidence="2">
    <location>
        <begin position="1479"/>
        <end position="1628"/>
    </location>
</feature>
<dbReference type="Pfam" id="PF00620">
    <property type="entry name" value="RhoGAP"/>
    <property type="match status" value="1"/>
</dbReference>
<feature type="region of interest" description="Disordered" evidence="2">
    <location>
        <begin position="1435"/>
        <end position="1459"/>
    </location>
</feature>
<dbReference type="Gene3D" id="1.10.555.10">
    <property type="entry name" value="Rho GTPase activation protein"/>
    <property type="match status" value="1"/>
</dbReference>
<dbReference type="PROSITE" id="PS50238">
    <property type="entry name" value="RHOGAP"/>
    <property type="match status" value="1"/>
</dbReference>
<feature type="compositionally biased region" description="Low complexity" evidence="2">
    <location>
        <begin position="1547"/>
        <end position="1557"/>
    </location>
</feature>
<feature type="compositionally biased region" description="Low complexity" evidence="2">
    <location>
        <begin position="1508"/>
        <end position="1518"/>
    </location>
</feature>
<feature type="compositionally biased region" description="Polar residues" evidence="2">
    <location>
        <begin position="226"/>
        <end position="235"/>
    </location>
</feature>
<gene>
    <name evidence="6" type="ORF">PYCCODRAFT_1444756</name>
</gene>
<dbReference type="InterPro" id="IPR000198">
    <property type="entry name" value="RhoGAP_dom"/>
</dbReference>
<evidence type="ECO:0000313" key="6">
    <source>
        <dbReference type="EMBL" id="OSD03019.1"/>
    </source>
</evidence>
<feature type="region of interest" description="Disordered" evidence="2">
    <location>
        <begin position="490"/>
        <end position="541"/>
    </location>
</feature>
<dbReference type="SMART" id="SM00233">
    <property type="entry name" value="PH"/>
    <property type="match status" value="1"/>
</dbReference>
<keyword evidence="1" id="KW-0343">GTPase activation</keyword>
<dbReference type="GO" id="GO:0035091">
    <property type="term" value="F:phosphatidylinositol binding"/>
    <property type="evidence" value="ECO:0007669"/>
    <property type="project" value="InterPro"/>
</dbReference>
<dbReference type="Gene3D" id="3.30.1520.10">
    <property type="entry name" value="Phox-like domain"/>
    <property type="match status" value="1"/>
</dbReference>
<dbReference type="InterPro" id="IPR001849">
    <property type="entry name" value="PH_domain"/>
</dbReference>
<feature type="compositionally biased region" description="Polar residues" evidence="2">
    <location>
        <begin position="501"/>
        <end position="524"/>
    </location>
</feature>
<feature type="compositionally biased region" description="Polar residues" evidence="2">
    <location>
        <begin position="417"/>
        <end position="431"/>
    </location>
</feature>
<dbReference type="GO" id="GO:0005737">
    <property type="term" value="C:cytoplasm"/>
    <property type="evidence" value="ECO:0007669"/>
    <property type="project" value="TreeGrafter"/>
</dbReference>
<feature type="compositionally biased region" description="Gly residues" evidence="2">
    <location>
        <begin position="166"/>
        <end position="176"/>
    </location>
</feature>
<dbReference type="SUPFAM" id="SSF50729">
    <property type="entry name" value="PH domain-like"/>
    <property type="match status" value="1"/>
</dbReference>
<feature type="compositionally biased region" description="Basic and acidic residues" evidence="2">
    <location>
        <begin position="1151"/>
        <end position="1163"/>
    </location>
</feature>
<sequence>MRDRTYRNDYPPSATSSPATVRSVASFSTPQPPSHLNQSTSSQSSNNPAVPTNQLLTLDGLLAAHANSSNPPLAALEAAVGERNSLSAQNTQLWKLIEKQRSGYNHILKELERMRGERDLYRGRLQQAGENTDALLRAHRAKEKSESKDGSLRSASSHSQLKSSENGGGSSRGGGMLDPRAHLSRTSSDDTRQSGFPFHSVAGPHSSHDASIAASRLHQLAPSRSFDPSQSNFTPRTPERKGSQGTLQLPRSDSPALPNPGSNNYLSASSQASSSQSSLAATASPSPLSGGEKAADTTTRGSPPLTHSPTEEDKWPQQPQFQPSVVPARSDSLSVTSTPTPSPSTSTQSVKPSSSRETAEPAVGSAKAEGSQRPGLQGPNSQEHSQSSVVLTPASPERIMNPPINGRGHAVPPLDGSGSSRSPNVPSTNDQRSSHPRPPPINPPPAGHPVSITVNGDANLSVRPSAPSRDSQISLPEEAKRYYATMASPAVSPGMKFNFPSAPSSPLKQESSTVDQAPASQQRAQIPAVDDSNGVVSGTHGTLPAGVGLGIPGEAMSLNASQSQAPAGHGRVGRNGGESHRAGSVTATDAADEGAEFLDMEDEDSAYDSGANGASSGSANVPSFDDSVAYNGVEPRRRDRDTVRKPPAVDDFPLPPTSTNGPVHHHTSSGTPPPRQGNSTDSRPSMSTSDSHGNQPSSLAPSQNSVSDQPPASPFPLPLPQGPPRMGFRALPLLSEDLPYTEIVVASSTIRPNDRGKDVLSFIISVDPGRGKEPWKVEKLYSDVLGLDTRVRAAVGRSAAKKLASLPEGRLWRDHAPAKVDQRKAALEQYLRSLIALPVKNKDEVIAFFTSDIVREAAKPVSQAGYKEGYLTKRGKNFGGWKTRYFVLNGPTLEYYESRGGTHLGSITITGAQIGRQQRTAEKREGDEDNEYRHAFLIIEAKRAPNGSTARHVLCAESDEERDSWVEELVRYVTGTYNDEQGPVPNNIGGPSPVAMSSAAQSAQPRSSTSSNPPTDLLTTPTRRSTKEIVIAKGPAMPISQLAPDSSNAKLFSATSYSDMASNSPAKSIAPSVAERLEGDVPLSSSLPVSSPLVEEPETSIALGQRANSELGHYPDLVDQRAAASRSPEQMKRNKDKRRSMKPVKTPSIPERSERSSSPEKDATPNTPRVDAHGKVKISGPMNGTPIPAGYKFGKDAPPPEQPPMPTSTRDRAEKTKSRTAFKGWGFGRTHDKAAAAVPALMPRPVFGVSLEESLDVAQIASLPAIVFRCIQYLETKKAEQEEGIYRLSGSTAVIKSLKDRFNAEGDVDLLASDEYWDPHAIAGLLKTFLRELPASILTRDLHLRFLSVIDFVDPQERVRELSHLISSLPVANYSLLRALTAHLILIVQNANINKMTMRNVGIVFSPTLGIPAGVFSLMLGEFKRVFNVDGTLEESAPPADVEDAQAQTSARRNSQHYSEAAADQMLGLAGRVLPVQQEEGQSDADDGEDVVEESGTEATTENDSESVVESSAASSSAHANVYVERAQTPPEHTQDGQSAAERRSRASQLAASRGLSVATDKASRRHSRMIGLPHSPRPPPHGPPPPHNLQPSGLTSSQGPASSPHTSDGLGPIPSSPAAQVSPQRPT</sequence>
<dbReference type="SUPFAM" id="SSF64268">
    <property type="entry name" value="PX domain"/>
    <property type="match status" value="1"/>
</dbReference>
<dbReference type="InterPro" id="IPR036871">
    <property type="entry name" value="PX_dom_sf"/>
</dbReference>
<feature type="compositionally biased region" description="Acidic residues" evidence="2">
    <location>
        <begin position="1481"/>
        <end position="1507"/>
    </location>
</feature>
<feature type="compositionally biased region" description="Acidic residues" evidence="2">
    <location>
        <begin position="590"/>
        <end position="606"/>
    </location>
</feature>
<evidence type="ECO:0000256" key="1">
    <source>
        <dbReference type="ARBA" id="ARBA00022468"/>
    </source>
</evidence>
<evidence type="ECO:0000259" key="3">
    <source>
        <dbReference type="PROSITE" id="PS50003"/>
    </source>
</evidence>
<keyword evidence="7" id="KW-1185">Reference proteome</keyword>
<dbReference type="SMART" id="SM00312">
    <property type="entry name" value="PX"/>
    <property type="match status" value="1"/>
</dbReference>
<feature type="region of interest" description="Disordered" evidence="2">
    <location>
        <begin position="1119"/>
        <end position="1216"/>
    </location>
</feature>
<dbReference type="Gene3D" id="2.30.29.30">
    <property type="entry name" value="Pleckstrin-homology domain (PH domain)/Phosphotyrosine-binding domain (PTB)"/>
    <property type="match status" value="1"/>
</dbReference>
<evidence type="ECO:0000256" key="2">
    <source>
        <dbReference type="SAM" id="MobiDB-lite"/>
    </source>
</evidence>
<dbReference type="EMBL" id="KZ084102">
    <property type="protein sequence ID" value="OSD03019.1"/>
    <property type="molecule type" value="Genomic_DNA"/>
</dbReference>